<reference evidence="1 6" key="3">
    <citation type="submission" date="2020-04" db="EMBL/GenBank/DDBJ databases">
        <authorList>
            <person name="Abaymova A."/>
            <person name="Teymurazov M."/>
            <person name="Tazyna O."/>
            <person name="Chatushin Y."/>
            <person name="Svetoch E."/>
            <person name="Pereligyn V."/>
            <person name="Pohylenko V."/>
            <person name="Platonov M."/>
            <person name="Kartsev N."/>
            <person name="Skryabin Y."/>
            <person name="Sizova A."/>
            <person name="Solomentsev V."/>
            <person name="Kislichkina A."/>
            <person name="Bogun A."/>
        </authorList>
    </citation>
    <scope>NUCLEOTIDE SEQUENCE [LARGE SCALE GENOMIC DNA]</scope>
    <source>
        <strain evidence="1">SCPM-O-B-8398</strain>
        <strain evidence="6">SCPM-O-B-8398 (E28)</strain>
    </source>
</reference>
<dbReference type="AlphaFoldDB" id="A0A1A6G7Q7"/>
<evidence type="ECO:0000313" key="3">
    <source>
        <dbReference type="EMBL" id="PTO35174.1"/>
    </source>
</evidence>
<dbReference type="Proteomes" id="UP000244022">
    <property type="component" value="Unassembled WGS sequence"/>
</dbReference>
<dbReference type="EMBL" id="PYGR01000033">
    <property type="protein sequence ID" value="PTO35174.1"/>
    <property type="molecule type" value="Genomic_DNA"/>
</dbReference>
<evidence type="ECO:0000313" key="5">
    <source>
        <dbReference type="Proteomes" id="UP000244022"/>
    </source>
</evidence>
<evidence type="ECO:0000313" key="1">
    <source>
        <dbReference type="EMBL" id="NMP59030.1"/>
    </source>
</evidence>
<evidence type="ECO:0000313" key="6">
    <source>
        <dbReference type="Proteomes" id="UP000557857"/>
    </source>
</evidence>
<protein>
    <submittedName>
        <fullName evidence="2">Uncharacterized protein</fullName>
    </submittedName>
</protein>
<sequence>MKKIILIISSLFACVGLFSFIHFLNSPVRDVTSKAEMIQTDEIKMEYVPTKNQLLKSIGDSVDFLGIYEVTEINFNDTPHIVLTKEDENELSFEIRVTDPKEQSFSIPAIKFSPQNIHVSDTFGIAKKNDRYFAYKNNVSIEGEPYNTR</sequence>
<dbReference type="OrthoDB" id="2194356at2"/>
<evidence type="ECO:0000313" key="2">
    <source>
        <dbReference type="EMBL" id="ONN40702.1"/>
    </source>
</evidence>
<dbReference type="Proteomes" id="UP000189299">
    <property type="component" value="Unassembled WGS sequence"/>
</dbReference>
<proteinExistence type="predicted"/>
<dbReference type="RefSeq" id="WP_019722679.1">
    <property type="nucleotide sequence ID" value="NZ_BQWJ01000009.1"/>
</dbReference>
<dbReference type="EMBL" id="JABCAG010000034">
    <property type="protein sequence ID" value="NMP59030.1"/>
    <property type="molecule type" value="Genomic_DNA"/>
</dbReference>
<comment type="caution">
    <text evidence="2">The sequence shown here is derived from an EMBL/GenBank/DDBJ whole genome shotgun (WGS) entry which is preliminary data.</text>
</comment>
<reference evidence="3 5" key="2">
    <citation type="submission" date="2018-03" db="EMBL/GenBank/DDBJ databases">
        <title>Draft genome sequences of four Enterococcus mundtii strains isolated from beef slaughterhouses in Kenya.</title>
        <authorList>
            <person name="Wambui J."/>
            <person name="Stevens M."/>
            <person name="Njage P."/>
            <person name="Stephan R."/>
            <person name="Tasara T."/>
        </authorList>
    </citation>
    <scope>NUCLEOTIDE SEQUENCE [LARGE SCALE GENOMIC DNA]</scope>
    <source>
        <strain evidence="3 5">H18-EM</strain>
    </source>
</reference>
<dbReference type="Proteomes" id="UP000557857">
    <property type="component" value="Unassembled WGS sequence"/>
</dbReference>
<evidence type="ECO:0000313" key="4">
    <source>
        <dbReference type="Proteomes" id="UP000189299"/>
    </source>
</evidence>
<name>A0A1A6G7Q7_ENTMU</name>
<accession>A0A1A6G7Q7</accession>
<organism evidence="2 4">
    <name type="scientific">Enterococcus mundtii</name>
    <dbReference type="NCBI Taxonomy" id="53346"/>
    <lineage>
        <taxon>Bacteria</taxon>
        <taxon>Bacillati</taxon>
        <taxon>Bacillota</taxon>
        <taxon>Bacilli</taxon>
        <taxon>Lactobacillales</taxon>
        <taxon>Enterococcaceae</taxon>
        <taxon>Enterococcus</taxon>
    </lineage>
</organism>
<dbReference type="EMBL" id="MSTR01000019">
    <property type="protein sequence ID" value="ONN40702.1"/>
    <property type="molecule type" value="Genomic_DNA"/>
</dbReference>
<reference evidence="2 4" key="1">
    <citation type="submission" date="2016-12" db="EMBL/GenBank/DDBJ databases">
        <authorList>
            <person name="Song W.-J."/>
            <person name="Kurnit D.M."/>
        </authorList>
    </citation>
    <scope>NUCLEOTIDE SEQUENCE [LARGE SCALE GENOMIC DNA]</scope>
    <source>
        <strain evidence="2 4">CGB1038-1_S1</strain>
    </source>
</reference>
<gene>
    <name evidence="2" type="ORF">BTN92_14650</name>
    <name evidence="3" type="ORF">C6N14_08895</name>
    <name evidence="1" type="ORF">HI921_11265</name>
</gene>